<dbReference type="GO" id="GO:0000978">
    <property type="term" value="F:RNA polymerase II cis-regulatory region sequence-specific DNA binding"/>
    <property type="evidence" value="ECO:0007669"/>
    <property type="project" value="TreeGrafter"/>
</dbReference>
<gene>
    <name evidence="9" type="ORF">BGZ97_002425</name>
</gene>
<dbReference type="InterPro" id="IPR000679">
    <property type="entry name" value="Znf_GATA"/>
</dbReference>
<dbReference type="PANTHER" id="PTHR10071">
    <property type="entry name" value="TRANSCRIPTION FACTOR GATA FAMILY MEMBER"/>
    <property type="match status" value="1"/>
</dbReference>
<feature type="compositionally biased region" description="Low complexity" evidence="7">
    <location>
        <begin position="524"/>
        <end position="539"/>
    </location>
</feature>
<accession>A0A9P6UI87</accession>
<comment type="caution">
    <text evidence="9">The sequence shown here is derived from an EMBL/GenBank/DDBJ whole genome shotgun (WGS) entry which is preliminary data.</text>
</comment>
<dbReference type="InterPro" id="IPR039355">
    <property type="entry name" value="Transcription_factor_GATA"/>
</dbReference>
<dbReference type="PROSITE" id="PS50114">
    <property type="entry name" value="GATA_ZN_FINGER_2"/>
    <property type="match status" value="1"/>
</dbReference>
<feature type="compositionally biased region" description="Low complexity" evidence="7">
    <location>
        <begin position="444"/>
        <end position="465"/>
    </location>
</feature>
<dbReference type="SMART" id="SM00401">
    <property type="entry name" value="ZnF_GATA"/>
    <property type="match status" value="1"/>
</dbReference>
<evidence type="ECO:0000256" key="6">
    <source>
        <dbReference type="PROSITE-ProRule" id="PRU00094"/>
    </source>
</evidence>
<dbReference type="GO" id="GO:0000981">
    <property type="term" value="F:DNA-binding transcription factor activity, RNA polymerase II-specific"/>
    <property type="evidence" value="ECO:0007669"/>
    <property type="project" value="TreeGrafter"/>
</dbReference>
<dbReference type="GO" id="GO:0005634">
    <property type="term" value="C:nucleus"/>
    <property type="evidence" value="ECO:0007669"/>
    <property type="project" value="UniProtKB-SubCell"/>
</dbReference>
<keyword evidence="5" id="KW-0539">Nucleus</keyword>
<sequence length="553" mass="59198">MDQDTAQHLQEQPFDPNMDILNDNNTLSVGFGNISWQQHQPIPTATTAAYFGGGVTGVSQSLPEYSQEDQQSIEFKQSQEHYAQLLMQGFTDIVPNNKNTDNTNNNANVGRQQPDSGYLEIFGTGGLIVAQRQHYPASNHSATTDSATEDDDGDGSETEDDEPSIAAAAAAAAAAEAASTQCTNCNTRTTPLWRRDADGNPLCNACGLFLKLHGRTRPLSLKSDVIRKRNRGGLNSKANLANGNADKQRGSQGSKNGGSAEANKSAISITKIAPIPCGRATIVTKAIDSPQAPLLPDPSGRGPVIGLFAPPPQNSATNRKRRPSTDVEVLQSGPDAVAAATAAAEAISCMDASHFAPQLQQQHQQDQGVQGYSGPPFSTMVQHQHHQPQQPQAIAPFPAQMFDGSSMAAMNQLMGTDGLSSMAMYLLYNDMMAVTDPQFQLQHPPLQSQQHHPVQFQQQQHQQFQREATPSDIASLLFGMSPAPIGPSDHTDDDDGDGNGEEGDGDGLDSGNEAWMPPGLDPEQQQLQALAMLMGQYQASNNPHHHNSMPSGR</sequence>
<dbReference type="GO" id="GO:0045944">
    <property type="term" value="P:positive regulation of transcription by RNA polymerase II"/>
    <property type="evidence" value="ECO:0007669"/>
    <property type="project" value="TreeGrafter"/>
</dbReference>
<dbReference type="EMBL" id="JAAAIN010001531">
    <property type="protein sequence ID" value="KAG0302270.1"/>
    <property type="molecule type" value="Genomic_DNA"/>
</dbReference>
<dbReference type="PANTHER" id="PTHR10071:SF281">
    <property type="entry name" value="BOX A-BINDING FACTOR-RELATED"/>
    <property type="match status" value="1"/>
</dbReference>
<dbReference type="Pfam" id="PF00320">
    <property type="entry name" value="GATA"/>
    <property type="match status" value="1"/>
</dbReference>
<organism evidence="9 10">
    <name type="scientific">Linnemannia gamsii</name>
    <dbReference type="NCBI Taxonomy" id="64522"/>
    <lineage>
        <taxon>Eukaryota</taxon>
        <taxon>Fungi</taxon>
        <taxon>Fungi incertae sedis</taxon>
        <taxon>Mucoromycota</taxon>
        <taxon>Mortierellomycotina</taxon>
        <taxon>Mortierellomycetes</taxon>
        <taxon>Mortierellales</taxon>
        <taxon>Mortierellaceae</taxon>
        <taxon>Linnemannia</taxon>
    </lineage>
</organism>
<dbReference type="PRINTS" id="PR00619">
    <property type="entry name" value="GATAZNFINGER"/>
</dbReference>
<dbReference type="FunFam" id="3.30.50.10:FF:000007">
    <property type="entry name" value="Nitrogen regulatory AreA, N-terminal"/>
    <property type="match status" value="1"/>
</dbReference>
<evidence type="ECO:0000256" key="5">
    <source>
        <dbReference type="ARBA" id="ARBA00023242"/>
    </source>
</evidence>
<dbReference type="AlphaFoldDB" id="A0A9P6UI87"/>
<comment type="subcellular location">
    <subcellularLocation>
        <location evidence="1">Nucleus</location>
    </subcellularLocation>
</comment>
<feature type="region of interest" description="Disordered" evidence="7">
    <location>
        <begin position="292"/>
        <end position="324"/>
    </location>
</feature>
<dbReference type="Gene3D" id="3.30.50.10">
    <property type="entry name" value="Erythroid Transcription Factor GATA-1, subunit A"/>
    <property type="match status" value="1"/>
</dbReference>
<evidence type="ECO:0000313" key="10">
    <source>
        <dbReference type="Proteomes" id="UP000823405"/>
    </source>
</evidence>
<proteinExistence type="predicted"/>
<evidence type="ECO:0000313" key="9">
    <source>
        <dbReference type="EMBL" id="KAG0302270.1"/>
    </source>
</evidence>
<dbReference type="GO" id="GO:0008270">
    <property type="term" value="F:zinc ion binding"/>
    <property type="evidence" value="ECO:0007669"/>
    <property type="project" value="UniProtKB-KW"/>
</dbReference>
<feature type="compositionally biased region" description="Acidic residues" evidence="7">
    <location>
        <begin position="491"/>
        <end position="507"/>
    </location>
</feature>
<keyword evidence="4" id="KW-0862">Zinc</keyword>
<evidence type="ECO:0000256" key="4">
    <source>
        <dbReference type="ARBA" id="ARBA00022833"/>
    </source>
</evidence>
<feature type="region of interest" description="Disordered" evidence="7">
    <location>
        <begin position="135"/>
        <end position="165"/>
    </location>
</feature>
<evidence type="ECO:0000259" key="8">
    <source>
        <dbReference type="PROSITE" id="PS50114"/>
    </source>
</evidence>
<dbReference type="OrthoDB" id="515401at2759"/>
<evidence type="ECO:0000256" key="3">
    <source>
        <dbReference type="ARBA" id="ARBA00022771"/>
    </source>
</evidence>
<feature type="compositionally biased region" description="Low complexity" evidence="7">
    <location>
        <begin position="96"/>
        <end position="108"/>
    </location>
</feature>
<dbReference type="GO" id="GO:0000122">
    <property type="term" value="P:negative regulation of transcription by RNA polymerase II"/>
    <property type="evidence" value="ECO:0007669"/>
    <property type="project" value="TreeGrafter"/>
</dbReference>
<evidence type="ECO:0000256" key="2">
    <source>
        <dbReference type="ARBA" id="ARBA00022723"/>
    </source>
</evidence>
<feature type="region of interest" description="Disordered" evidence="7">
    <location>
        <begin position="444"/>
        <end position="553"/>
    </location>
</feature>
<feature type="compositionally biased region" description="Acidic residues" evidence="7">
    <location>
        <begin position="147"/>
        <end position="163"/>
    </location>
</feature>
<evidence type="ECO:0000256" key="7">
    <source>
        <dbReference type="SAM" id="MobiDB-lite"/>
    </source>
</evidence>
<feature type="domain" description="GATA-type" evidence="8">
    <location>
        <begin position="176"/>
        <end position="229"/>
    </location>
</feature>
<dbReference type="CDD" id="cd00202">
    <property type="entry name" value="ZnF_GATA"/>
    <property type="match status" value="1"/>
</dbReference>
<evidence type="ECO:0000256" key="1">
    <source>
        <dbReference type="ARBA" id="ARBA00004123"/>
    </source>
</evidence>
<dbReference type="InterPro" id="IPR013088">
    <property type="entry name" value="Znf_NHR/GATA"/>
</dbReference>
<feature type="region of interest" description="Disordered" evidence="7">
    <location>
        <begin position="223"/>
        <end position="262"/>
    </location>
</feature>
<reference evidence="9" key="1">
    <citation type="journal article" date="2020" name="Fungal Divers.">
        <title>Resolving the Mortierellaceae phylogeny through synthesis of multi-gene phylogenetics and phylogenomics.</title>
        <authorList>
            <person name="Vandepol N."/>
            <person name="Liber J."/>
            <person name="Desiro A."/>
            <person name="Na H."/>
            <person name="Kennedy M."/>
            <person name="Barry K."/>
            <person name="Grigoriev I.V."/>
            <person name="Miller A.N."/>
            <person name="O'Donnell K."/>
            <person name="Stajich J.E."/>
            <person name="Bonito G."/>
        </authorList>
    </citation>
    <scope>NUCLEOTIDE SEQUENCE</scope>
    <source>
        <strain evidence="9">NVP60</strain>
    </source>
</reference>
<name>A0A9P6UI87_9FUNG</name>
<dbReference type="SUPFAM" id="SSF57716">
    <property type="entry name" value="Glucocorticoid receptor-like (DNA-binding domain)"/>
    <property type="match status" value="1"/>
</dbReference>
<protein>
    <recommendedName>
        <fullName evidence="8">GATA-type domain-containing protein</fullName>
    </recommendedName>
</protein>
<feature type="region of interest" description="Disordered" evidence="7">
    <location>
        <begin position="96"/>
        <end position="115"/>
    </location>
</feature>
<keyword evidence="3 6" id="KW-0863">Zinc-finger</keyword>
<dbReference type="Proteomes" id="UP000823405">
    <property type="component" value="Unassembled WGS sequence"/>
</dbReference>
<keyword evidence="2" id="KW-0479">Metal-binding</keyword>
<keyword evidence="10" id="KW-1185">Reference proteome</keyword>
<dbReference type="PROSITE" id="PS00344">
    <property type="entry name" value="GATA_ZN_FINGER_1"/>
    <property type="match status" value="1"/>
</dbReference>